<dbReference type="InterPro" id="IPR005149">
    <property type="entry name" value="Tscrpt_reg_PadR_N"/>
</dbReference>
<evidence type="ECO:0000313" key="2">
    <source>
        <dbReference type="EMBL" id="MBM7415998.1"/>
    </source>
</evidence>
<dbReference type="PANTHER" id="PTHR43252">
    <property type="entry name" value="TRANSCRIPTIONAL REGULATOR YQJI"/>
    <property type="match status" value="1"/>
</dbReference>
<dbReference type="GO" id="GO:0003677">
    <property type="term" value="F:DNA binding"/>
    <property type="evidence" value="ECO:0007669"/>
    <property type="project" value="UniProtKB-KW"/>
</dbReference>
<gene>
    <name evidence="2" type="ORF">JOE42_002731</name>
</gene>
<reference evidence="2 3" key="1">
    <citation type="submission" date="2021-01" db="EMBL/GenBank/DDBJ databases">
        <title>Genomics of switchgrass bacterial isolates.</title>
        <authorList>
            <person name="Shade A."/>
        </authorList>
    </citation>
    <scope>NUCLEOTIDE SEQUENCE [LARGE SCALE GENOMIC DNA]</scope>
    <source>
        <strain evidence="2 3">PvP111</strain>
    </source>
</reference>
<keyword evidence="3" id="KW-1185">Reference proteome</keyword>
<proteinExistence type="predicted"/>
<dbReference type="Proteomes" id="UP000703038">
    <property type="component" value="Unassembled WGS sequence"/>
</dbReference>
<dbReference type="RefSeq" id="WP_204868922.1">
    <property type="nucleotide sequence ID" value="NZ_JAFBBK010000001.1"/>
</dbReference>
<organism evidence="2 3">
    <name type="scientific">Rhodococcoides corynebacterioides</name>
    <dbReference type="NCBI Taxonomy" id="53972"/>
    <lineage>
        <taxon>Bacteria</taxon>
        <taxon>Bacillati</taxon>
        <taxon>Actinomycetota</taxon>
        <taxon>Actinomycetes</taxon>
        <taxon>Mycobacteriales</taxon>
        <taxon>Nocardiaceae</taxon>
        <taxon>Rhodococcoides</taxon>
    </lineage>
</organism>
<evidence type="ECO:0000259" key="1">
    <source>
        <dbReference type="Pfam" id="PF03551"/>
    </source>
</evidence>
<sequence>MERVTPLAIAVLACLFERPMHPYEMYQLLLERKDDRLLKVRPGSLYHAVDRLAERELIVAVGTEREGNRPERTTYAVTDSGRAALSDTLRTLLAEPTTEYPQFTLALSESHNLPGPEVATLVRTRIALLEKDLDEMRVIDAMAADRHVPRLFSVGLDYTLALREAELTWLRAFVDDIESGRLPWLDSILTERQDHR</sequence>
<name>A0ABS2KVQ5_9NOCA</name>
<dbReference type="Gene3D" id="1.10.10.10">
    <property type="entry name" value="Winged helix-like DNA-binding domain superfamily/Winged helix DNA-binding domain"/>
    <property type="match status" value="1"/>
</dbReference>
<dbReference type="Pfam" id="PF03551">
    <property type="entry name" value="PadR"/>
    <property type="match status" value="1"/>
</dbReference>
<dbReference type="EMBL" id="JAFBBK010000001">
    <property type="protein sequence ID" value="MBM7415998.1"/>
    <property type="molecule type" value="Genomic_DNA"/>
</dbReference>
<evidence type="ECO:0000313" key="3">
    <source>
        <dbReference type="Proteomes" id="UP000703038"/>
    </source>
</evidence>
<dbReference type="PANTHER" id="PTHR43252:SF2">
    <property type="entry name" value="TRANSCRIPTION REGULATOR, PADR-LIKE FAMILY"/>
    <property type="match status" value="1"/>
</dbReference>
<comment type="caution">
    <text evidence="2">The sequence shown here is derived from an EMBL/GenBank/DDBJ whole genome shotgun (WGS) entry which is preliminary data.</text>
</comment>
<keyword evidence="2" id="KW-0238">DNA-binding</keyword>
<feature type="domain" description="Transcription regulator PadR N-terminal" evidence="1">
    <location>
        <begin position="11"/>
        <end position="86"/>
    </location>
</feature>
<accession>A0ABS2KVQ5</accession>
<dbReference type="InterPro" id="IPR036390">
    <property type="entry name" value="WH_DNA-bd_sf"/>
</dbReference>
<dbReference type="SUPFAM" id="SSF46785">
    <property type="entry name" value="Winged helix' DNA-binding domain"/>
    <property type="match status" value="1"/>
</dbReference>
<dbReference type="InterPro" id="IPR036388">
    <property type="entry name" value="WH-like_DNA-bd_sf"/>
</dbReference>
<protein>
    <submittedName>
        <fullName evidence="2">DNA-binding PadR family transcriptional regulator</fullName>
    </submittedName>
</protein>